<keyword evidence="4" id="KW-0472">Membrane</keyword>
<dbReference type="InterPro" id="IPR043461">
    <property type="entry name" value="LpxH-like"/>
</dbReference>
<dbReference type="Gene3D" id="3.60.21.10">
    <property type="match status" value="1"/>
</dbReference>
<dbReference type="PANTHER" id="PTHR34990">
    <property type="entry name" value="UDP-2,3-DIACYLGLUCOSAMINE HYDROLASE-RELATED"/>
    <property type="match status" value="1"/>
</dbReference>
<evidence type="ECO:0000313" key="7">
    <source>
        <dbReference type="EMBL" id="CBX27943.1"/>
    </source>
</evidence>
<evidence type="ECO:0000259" key="6">
    <source>
        <dbReference type="Pfam" id="PF00149"/>
    </source>
</evidence>
<organism evidence="7">
    <name type="scientific">uncultured Desulfobacterium sp</name>
    <dbReference type="NCBI Taxonomy" id="201089"/>
    <lineage>
        <taxon>Bacteria</taxon>
        <taxon>Pseudomonadati</taxon>
        <taxon>Thermodesulfobacteriota</taxon>
        <taxon>Desulfobacteria</taxon>
        <taxon>Desulfobacterales</taxon>
        <taxon>Desulfobacteriaceae</taxon>
        <taxon>Desulfobacterium</taxon>
        <taxon>environmental samples</taxon>
    </lineage>
</organism>
<protein>
    <recommendedName>
        <fullName evidence="6">Calcineurin-like phosphoesterase domain-containing protein</fullName>
    </recommendedName>
</protein>
<dbReference type="InterPro" id="IPR029052">
    <property type="entry name" value="Metallo-depent_PP-like"/>
</dbReference>
<dbReference type="AlphaFoldDB" id="E1YBJ9"/>
<sequence length="363" mass="40054">MTLPQFEEIHVVSDLHMGGKTGFQILRETQRLAAFIRWVAKQRPDDRVALILNGDVIDTLAEDSGGYIAVDKAENIVRRIMGDPSFSTVWDALADLVKTERRTLIILIGNHDLELSFPVAQRTILERLAGDNAIYRARIEFSCMGAGYSCLVGGSRVFCTHGNEVDAWNYVRYENLAKAARRLNAGRSLKASEWEPNAGTKMVKDVMNVVKTDYPWIDLLKPEMKAAVGVLLALDPGQISKIDKLLPVIGEKVEGSMEVDQRLSADGFNTPSKNRLRPATVDNLLGPSLTKGLRHGSGSNIPTADAMLLAAEQEYKTGSAATDSHDETLGTPQYIWDRLTSWFTGITKAEALRRALTDWLAQG</sequence>
<dbReference type="GO" id="GO:0016020">
    <property type="term" value="C:membrane"/>
    <property type="evidence" value="ECO:0007669"/>
    <property type="project" value="GOC"/>
</dbReference>
<keyword evidence="2" id="KW-0997">Cell inner membrane</keyword>
<evidence type="ECO:0000256" key="1">
    <source>
        <dbReference type="ARBA" id="ARBA00022475"/>
    </source>
</evidence>
<dbReference type="Pfam" id="PF00149">
    <property type="entry name" value="Metallophos"/>
    <property type="match status" value="1"/>
</dbReference>
<dbReference type="GO" id="GO:0009245">
    <property type="term" value="P:lipid A biosynthetic process"/>
    <property type="evidence" value="ECO:0007669"/>
    <property type="project" value="TreeGrafter"/>
</dbReference>
<proteinExistence type="predicted"/>
<dbReference type="PANTHER" id="PTHR34990:SF2">
    <property type="entry name" value="BLL8164 PROTEIN"/>
    <property type="match status" value="1"/>
</dbReference>
<evidence type="ECO:0000256" key="3">
    <source>
        <dbReference type="ARBA" id="ARBA00022723"/>
    </source>
</evidence>
<dbReference type="SUPFAM" id="SSF56300">
    <property type="entry name" value="Metallo-dependent phosphatases"/>
    <property type="match status" value="1"/>
</dbReference>
<name>E1YBJ9_9BACT</name>
<dbReference type="EMBL" id="FR695868">
    <property type="protein sequence ID" value="CBX27943.1"/>
    <property type="molecule type" value="Genomic_DNA"/>
</dbReference>
<dbReference type="GO" id="GO:0008758">
    <property type="term" value="F:UDP-2,3-diacylglucosamine hydrolase activity"/>
    <property type="evidence" value="ECO:0007669"/>
    <property type="project" value="TreeGrafter"/>
</dbReference>
<evidence type="ECO:0000256" key="5">
    <source>
        <dbReference type="ARBA" id="ARBA00023211"/>
    </source>
</evidence>
<keyword evidence="1" id="KW-1003">Cell membrane</keyword>
<reference evidence="7" key="1">
    <citation type="journal article" date="2011" name="Environ. Microbiol.">
        <title>Genomic insights into the metabolic potential of the polycyclic aromatic hydrocarbon degrading sulfate-reducing Deltaproteobacterium N47.</title>
        <authorList>
            <person name="Bergmann F."/>
            <person name="Selesi D."/>
            <person name="Weinmaier T."/>
            <person name="Tischler P."/>
            <person name="Rattei T."/>
            <person name="Meckenstock R.U."/>
        </authorList>
    </citation>
    <scope>NUCLEOTIDE SEQUENCE</scope>
</reference>
<evidence type="ECO:0000256" key="4">
    <source>
        <dbReference type="ARBA" id="ARBA00023136"/>
    </source>
</evidence>
<evidence type="ECO:0000256" key="2">
    <source>
        <dbReference type="ARBA" id="ARBA00022519"/>
    </source>
</evidence>
<dbReference type="InterPro" id="IPR004843">
    <property type="entry name" value="Calcineurin-like_PHP"/>
</dbReference>
<accession>E1YBJ9</accession>
<feature type="domain" description="Calcineurin-like phosphoesterase" evidence="6">
    <location>
        <begin position="9"/>
        <end position="174"/>
    </location>
</feature>
<keyword evidence="5" id="KW-0464">Manganese</keyword>
<keyword evidence="3" id="KW-0479">Metal-binding</keyword>
<dbReference type="GO" id="GO:0046872">
    <property type="term" value="F:metal ion binding"/>
    <property type="evidence" value="ECO:0007669"/>
    <property type="project" value="UniProtKB-KW"/>
</dbReference>
<gene>
    <name evidence="7" type="ORF">N47_G32670</name>
</gene>